<dbReference type="Gene3D" id="3.40.50.2300">
    <property type="match status" value="2"/>
</dbReference>
<dbReference type="GO" id="GO:0005524">
    <property type="term" value="F:ATP binding"/>
    <property type="evidence" value="ECO:0007669"/>
    <property type="project" value="InterPro"/>
</dbReference>
<evidence type="ECO:0000256" key="3">
    <source>
        <dbReference type="ARBA" id="ARBA00022692"/>
    </source>
</evidence>
<dbReference type="PROSITE" id="PS50011">
    <property type="entry name" value="PROTEIN_KINASE_DOM"/>
    <property type="match status" value="1"/>
</dbReference>
<dbReference type="GO" id="GO:0007168">
    <property type="term" value="P:receptor guanylyl cyclase signaling pathway"/>
    <property type="evidence" value="ECO:0007669"/>
    <property type="project" value="TreeGrafter"/>
</dbReference>
<dbReference type="EC" id="4.6.1.2" evidence="2"/>
<keyword evidence="3" id="KW-0812">Transmembrane</keyword>
<dbReference type="Proteomes" id="UP001163046">
    <property type="component" value="Unassembled WGS sequence"/>
</dbReference>
<evidence type="ECO:0000256" key="1">
    <source>
        <dbReference type="ARBA" id="ARBA00004370"/>
    </source>
</evidence>
<dbReference type="InterPro" id="IPR001828">
    <property type="entry name" value="ANF_lig-bd_rcpt"/>
</dbReference>
<accession>A0A9W9YGB4</accession>
<keyword evidence="8" id="KW-0141">cGMP biosynthesis</keyword>
<dbReference type="GO" id="GO:0004672">
    <property type="term" value="F:protein kinase activity"/>
    <property type="evidence" value="ECO:0007669"/>
    <property type="project" value="InterPro"/>
</dbReference>
<evidence type="ECO:0000256" key="7">
    <source>
        <dbReference type="ARBA" id="ARBA00023239"/>
    </source>
</evidence>
<dbReference type="OrthoDB" id="1890790at2759"/>
<keyword evidence="11" id="KW-1185">Reference proteome</keyword>
<organism evidence="10 11">
    <name type="scientific">Desmophyllum pertusum</name>
    <dbReference type="NCBI Taxonomy" id="174260"/>
    <lineage>
        <taxon>Eukaryota</taxon>
        <taxon>Metazoa</taxon>
        <taxon>Cnidaria</taxon>
        <taxon>Anthozoa</taxon>
        <taxon>Hexacorallia</taxon>
        <taxon>Scleractinia</taxon>
        <taxon>Caryophylliina</taxon>
        <taxon>Caryophylliidae</taxon>
        <taxon>Desmophyllum</taxon>
    </lineage>
</organism>
<keyword evidence="5" id="KW-1133">Transmembrane helix</keyword>
<dbReference type="EMBL" id="MU827778">
    <property type="protein sequence ID" value="KAJ7340140.1"/>
    <property type="molecule type" value="Genomic_DNA"/>
</dbReference>
<dbReference type="AlphaFoldDB" id="A0A9W9YGB4"/>
<dbReference type="PANTHER" id="PTHR11920">
    <property type="entry name" value="GUANYLYL CYCLASE"/>
    <property type="match status" value="1"/>
</dbReference>
<dbReference type="InterPro" id="IPR011009">
    <property type="entry name" value="Kinase-like_dom_sf"/>
</dbReference>
<dbReference type="Pfam" id="PF01094">
    <property type="entry name" value="ANF_receptor"/>
    <property type="match status" value="1"/>
</dbReference>
<dbReference type="InterPro" id="IPR050401">
    <property type="entry name" value="Cyclic_nucleotide_synthase"/>
</dbReference>
<evidence type="ECO:0000256" key="8">
    <source>
        <dbReference type="ARBA" id="ARBA00023293"/>
    </source>
</evidence>
<evidence type="ECO:0000256" key="6">
    <source>
        <dbReference type="ARBA" id="ARBA00023136"/>
    </source>
</evidence>
<dbReference type="InterPro" id="IPR028082">
    <property type="entry name" value="Peripla_BP_I"/>
</dbReference>
<keyword evidence="6" id="KW-0472">Membrane</keyword>
<reference evidence="10" key="1">
    <citation type="submission" date="2023-01" db="EMBL/GenBank/DDBJ databases">
        <title>Genome assembly of the deep-sea coral Lophelia pertusa.</title>
        <authorList>
            <person name="Herrera S."/>
            <person name="Cordes E."/>
        </authorList>
    </citation>
    <scope>NUCLEOTIDE SEQUENCE</scope>
    <source>
        <strain evidence="10">USNM1676648</strain>
        <tissue evidence="10">Polyp</tissue>
    </source>
</reference>
<name>A0A9W9YGB4_9CNID</name>
<dbReference type="Gene3D" id="1.10.510.10">
    <property type="entry name" value="Transferase(Phosphotransferase) domain 1"/>
    <property type="match status" value="1"/>
</dbReference>
<evidence type="ECO:0000256" key="5">
    <source>
        <dbReference type="ARBA" id="ARBA00022989"/>
    </source>
</evidence>
<dbReference type="PANTHER" id="PTHR11920:SF501">
    <property type="entry name" value="GUANYLATE CYCLASE 32E"/>
    <property type="match status" value="1"/>
</dbReference>
<proteinExistence type="predicted"/>
<comment type="caution">
    <text evidence="10">The sequence shown here is derived from an EMBL/GenBank/DDBJ whole genome shotgun (WGS) entry which is preliminary data.</text>
</comment>
<dbReference type="SUPFAM" id="SSF56112">
    <property type="entry name" value="Protein kinase-like (PK-like)"/>
    <property type="match status" value="1"/>
</dbReference>
<sequence length="718" mass="81198">MSVFTGVMASTVELIVLSIMVTSLAFAAEKREYKLGLLIPYSTVIPHFSHDFNKGESFAAAMTIAVERLNADPTLLADYNVTFVWKNTKCDELIAVHEQLTQINSGVQAFIGPGCNCQTAARNAAAFNMSMISYMCSAAELSDKKRFPTFARTFAVDSQVGPSLISLLKNTYNWTRVAVICQNATKWTSLKDHLMEEFKKNGIYVAKEFLTVNPALYNEQDEADFRTALRDIKDKARIVIVISSYTIAMETLYLAKKEGMINGEFAFILFELNQLTMSRNNNLKFFWFISHVSRNDSQQVIKEAMQAALVLVVKNPRGKNYKNFLTEVKLKTSKSPFNSSNYNGTKNAFAVSPPVYAAYLYNAVYQFGVALNKSLAEYGPAERNRTPTGEEIFSQLRDLTFDGIQGYRIHLDNNGDAQFNLTLMDIRSTPNSKSTHELVEVADFQLTYDMGWGSRVPPKDRPDCGFDNELCPPPTEKPSDNKKEIIAGVSCGLGFLALLLVINLVRQYRLERDLKNRLWKIDYNQLGFERRNSNTSLASAIRETNEEAIPLMREESSDGKITTVGHYKGNMVTVAKLPKGHIDLTRKVLLELKQMRDIRHDNLNLFIGACVEPEICIVMQYCSRGSLQDILENEDVKLDHMFIASLVADIVKGMAYMHSTDVKSHGNLKSSNCLVDSRWVLKITDFGLPSFRNKLKKNREDYAYYRGNRILYYHPAFL</sequence>
<feature type="domain" description="Protein kinase" evidence="9">
    <location>
        <begin position="526"/>
        <end position="718"/>
    </location>
</feature>
<evidence type="ECO:0000313" key="11">
    <source>
        <dbReference type="Proteomes" id="UP001163046"/>
    </source>
</evidence>
<keyword evidence="7" id="KW-0456">Lyase</keyword>
<dbReference type="GO" id="GO:0004016">
    <property type="term" value="F:adenylate cyclase activity"/>
    <property type="evidence" value="ECO:0007669"/>
    <property type="project" value="TreeGrafter"/>
</dbReference>
<protein>
    <recommendedName>
        <fullName evidence="2">guanylate cyclase</fullName>
        <ecNumber evidence="2">4.6.1.2</ecNumber>
    </recommendedName>
</protein>
<gene>
    <name evidence="10" type="ORF">OS493_002866</name>
</gene>
<dbReference type="InterPro" id="IPR000719">
    <property type="entry name" value="Prot_kinase_dom"/>
</dbReference>
<dbReference type="GO" id="GO:0001653">
    <property type="term" value="F:peptide receptor activity"/>
    <property type="evidence" value="ECO:0007669"/>
    <property type="project" value="TreeGrafter"/>
</dbReference>
<dbReference type="Pfam" id="PF07714">
    <property type="entry name" value="PK_Tyr_Ser-Thr"/>
    <property type="match status" value="1"/>
</dbReference>
<keyword evidence="4" id="KW-0547">Nucleotide-binding</keyword>
<evidence type="ECO:0000259" key="9">
    <source>
        <dbReference type="PROSITE" id="PS50011"/>
    </source>
</evidence>
<evidence type="ECO:0000313" key="10">
    <source>
        <dbReference type="EMBL" id="KAJ7340140.1"/>
    </source>
</evidence>
<evidence type="ECO:0000256" key="4">
    <source>
        <dbReference type="ARBA" id="ARBA00022741"/>
    </source>
</evidence>
<dbReference type="GO" id="GO:0005886">
    <property type="term" value="C:plasma membrane"/>
    <property type="evidence" value="ECO:0007669"/>
    <property type="project" value="TreeGrafter"/>
</dbReference>
<dbReference type="InterPro" id="IPR001245">
    <property type="entry name" value="Ser-Thr/Tyr_kinase_cat_dom"/>
</dbReference>
<dbReference type="SUPFAM" id="SSF53822">
    <property type="entry name" value="Periplasmic binding protein-like I"/>
    <property type="match status" value="1"/>
</dbReference>
<dbReference type="GO" id="GO:0004383">
    <property type="term" value="F:guanylate cyclase activity"/>
    <property type="evidence" value="ECO:0007669"/>
    <property type="project" value="UniProtKB-EC"/>
</dbReference>
<comment type="subcellular location">
    <subcellularLocation>
        <location evidence="1">Membrane</location>
    </subcellularLocation>
</comment>
<evidence type="ECO:0000256" key="2">
    <source>
        <dbReference type="ARBA" id="ARBA00012202"/>
    </source>
</evidence>